<dbReference type="FunFam" id="3.20.20.20:FF:000006">
    <property type="entry name" value="Dihydropteroate synthase"/>
    <property type="match status" value="1"/>
</dbReference>
<dbReference type="OrthoDB" id="9811744at2"/>
<comment type="function">
    <text evidence="12">Catalyzes the condensation of para-aminobenzoate (pABA) with 6-hydroxymethyl-7,8-dihydropterin diphosphate (DHPt-PP) to form 7,8-dihydropteroate (H2Pte), the immediate precursor of folate derivatives.</text>
</comment>
<dbReference type="GO" id="GO:0046654">
    <property type="term" value="P:tetrahydrofolate biosynthetic process"/>
    <property type="evidence" value="ECO:0007669"/>
    <property type="project" value="UniProtKB-UniPathway"/>
</dbReference>
<keyword evidence="7 12" id="KW-0808">Transferase</keyword>
<evidence type="ECO:0000256" key="11">
    <source>
        <dbReference type="ARBA" id="ARBA00030193"/>
    </source>
</evidence>
<protein>
    <recommendedName>
        <fullName evidence="6 12">Dihydropteroate synthase</fullName>
        <shortName evidence="12">DHPS</shortName>
        <ecNumber evidence="5 12">2.5.1.15</ecNumber>
    </recommendedName>
    <alternativeName>
        <fullName evidence="11 12">Dihydropteroate pyrophosphorylase</fullName>
    </alternativeName>
</protein>
<dbReference type="AlphaFoldDB" id="A0A3N1Y0Q6"/>
<comment type="catalytic activity">
    <reaction evidence="1">
        <text>(7,8-dihydropterin-6-yl)methyl diphosphate + 4-aminobenzoate = 7,8-dihydropteroate + diphosphate</text>
        <dbReference type="Rhea" id="RHEA:19949"/>
        <dbReference type="ChEBI" id="CHEBI:17836"/>
        <dbReference type="ChEBI" id="CHEBI:17839"/>
        <dbReference type="ChEBI" id="CHEBI:33019"/>
        <dbReference type="ChEBI" id="CHEBI:72950"/>
        <dbReference type="EC" id="2.5.1.15"/>
    </reaction>
</comment>
<reference evidence="14 15" key="1">
    <citation type="submission" date="2018-11" db="EMBL/GenBank/DDBJ databases">
        <title>Genomic Encyclopedia of Type Strains, Phase IV (KMG-IV): sequencing the most valuable type-strain genomes for metagenomic binning, comparative biology and taxonomic classification.</title>
        <authorList>
            <person name="Goeker M."/>
        </authorList>
    </citation>
    <scope>NUCLEOTIDE SEQUENCE [LARGE SCALE GENOMIC DNA]</scope>
    <source>
        <strain evidence="14 15">DSM 100275</strain>
    </source>
</reference>
<keyword evidence="10 12" id="KW-0289">Folate biosynthesis</keyword>
<evidence type="ECO:0000256" key="3">
    <source>
        <dbReference type="ARBA" id="ARBA00004763"/>
    </source>
</evidence>
<dbReference type="CDD" id="cd00739">
    <property type="entry name" value="DHPS"/>
    <property type="match status" value="1"/>
</dbReference>
<comment type="pathway">
    <text evidence="3 12">Cofactor biosynthesis; tetrahydrofolate biosynthesis; 7,8-dihydrofolate from 2-amino-4-hydroxy-6-hydroxymethyl-7,8-dihydropteridine diphosphate and 4-aminobenzoate: step 1/2.</text>
</comment>
<evidence type="ECO:0000256" key="4">
    <source>
        <dbReference type="ARBA" id="ARBA00009503"/>
    </source>
</evidence>
<organism evidence="14 15">
    <name type="scientific">Inmirania thermothiophila</name>
    <dbReference type="NCBI Taxonomy" id="1750597"/>
    <lineage>
        <taxon>Bacteria</taxon>
        <taxon>Pseudomonadati</taxon>
        <taxon>Pseudomonadota</taxon>
        <taxon>Gammaproteobacteria</taxon>
        <taxon>Chromatiales</taxon>
        <taxon>Ectothiorhodospiraceae</taxon>
        <taxon>Inmirania</taxon>
    </lineage>
</organism>
<proteinExistence type="inferred from homology"/>
<dbReference type="PANTHER" id="PTHR20941:SF1">
    <property type="entry name" value="FOLIC ACID SYNTHESIS PROTEIN FOL1"/>
    <property type="match status" value="1"/>
</dbReference>
<keyword evidence="8 12" id="KW-0479">Metal-binding</keyword>
<evidence type="ECO:0000256" key="12">
    <source>
        <dbReference type="RuleBase" id="RU361205"/>
    </source>
</evidence>
<evidence type="ECO:0000256" key="8">
    <source>
        <dbReference type="ARBA" id="ARBA00022723"/>
    </source>
</evidence>
<dbReference type="InterPro" id="IPR006390">
    <property type="entry name" value="DHP_synth_dom"/>
</dbReference>
<evidence type="ECO:0000256" key="2">
    <source>
        <dbReference type="ARBA" id="ARBA00001946"/>
    </source>
</evidence>
<dbReference type="Pfam" id="PF00809">
    <property type="entry name" value="Pterin_bind"/>
    <property type="match status" value="1"/>
</dbReference>
<evidence type="ECO:0000256" key="10">
    <source>
        <dbReference type="ARBA" id="ARBA00022909"/>
    </source>
</evidence>
<evidence type="ECO:0000313" key="15">
    <source>
        <dbReference type="Proteomes" id="UP000276634"/>
    </source>
</evidence>
<dbReference type="EC" id="2.5.1.15" evidence="5 12"/>
<evidence type="ECO:0000256" key="9">
    <source>
        <dbReference type="ARBA" id="ARBA00022842"/>
    </source>
</evidence>
<comment type="similarity">
    <text evidence="4 12">Belongs to the DHPS family.</text>
</comment>
<dbReference type="Gene3D" id="3.20.20.20">
    <property type="entry name" value="Dihydropteroate synthase-like"/>
    <property type="match status" value="1"/>
</dbReference>
<comment type="cofactor">
    <cofactor evidence="2 12">
        <name>Mg(2+)</name>
        <dbReference type="ChEBI" id="CHEBI:18420"/>
    </cofactor>
</comment>
<sequence>MPGIDCGGRWLDLGRPRVMGILNVTPDSFSDGGRWADPGRACERAWQMVEEGADLVDVGGESTRPGAAPVDAEEELRRVEPVVRRLAAELPVPVSVDTSKPEVMLRCAEAGAGLINDVRALREPGALEAAAATGLPVCLMHMKGEPRTMQRDPRYDDVVAEVRGFLLARAAACEAAGMDRGRILLDPGFGFGKTLAHNLTLLRRLDRIVAAGYPVLVGISRKSMIGAILGERPVEGRLHGSVAAAVIAAWLGARIVRVHDVAATVDALAVCAALQGATEEEG</sequence>
<accession>A0A3N1Y0Q6</accession>
<dbReference type="InterPro" id="IPR011005">
    <property type="entry name" value="Dihydropteroate_synth-like_sf"/>
</dbReference>
<dbReference type="RefSeq" id="WP_123401065.1">
    <property type="nucleotide sequence ID" value="NZ_RJVI01000002.1"/>
</dbReference>
<dbReference type="PROSITE" id="PS00793">
    <property type="entry name" value="DHPS_2"/>
    <property type="match status" value="1"/>
</dbReference>
<evidence type="ECO:0000259" key="13">
    <source>
        <dbReference type="PROSITE" id="PS50972"/>
    </source>
</evidence>
<dbReference type="InterPro" id="IPR000489">
    <property type="entry name" value="Pterin-binding_dom"/>
</dbReference>
<dbReference type="SUPFAM" id="SSF51717">
    <property type="entry name" value="Dihydropteroate synthetase-like"/>
    <property type="match status" value="1"/>
</dbReference>
<dbReference type="Proteomes" id="UP000276634">
    <property type="component" value="Unassembled WGS sequence"/>
</dbReference>
<comment type="caution">
    <text evidence="14">The sequence shown here is derived from an EMBL/GenBank/DDBJ whole genome shotgun (WGS) entry which is preliminary data.</text>
</comment>
<dbReference type="PANTHER" id="PTHR20941">
    <property type="entry name" value="FOLATE SYNTHESIS PROTEINS"/>
    <property type="match status" value="1"/>
</dbReference>
<dbReference type="InterPro" id="IPR045031">
    <property type="entry name" value="DHP_synth-like"/>
</dbReference>
<evidence type="ECO:0000256" key="1">
    <source>
        <dbReference type="ARBA" id="ARBA00000012"/>
    </source>
</evidence>
<dbReference type="EMBL" id="RJVI01000002">
    <property type="protein sequence ID" value="ROR32088.1"/>
    <property type="molecule type" value="Genomic_DNA"/>
</dbReference>
<gene>
    <name evidence="14" type="ORF">EDC57_1277</name>
</gene>
<feature type="domain" description="Pterin-binding" evidence="13">
    <location>
        <begin position="16"/>
        <end position="269"/>
    </location>
</feature>
<dbReference type="GO" id="GO:0005829">
    <property type="term" value="C:cytosol"/>
    <property type="evidence" value="ECO:0007669"/>
    <property type="project" value="TreeGrafter"/>
</dbReference>
<dbReference type="GO" id="GO:0046656">
    <property type="term" value="P:folic acid biosynthetic process"/>
    <property type="evidence" value="ECO:0007669"/>
    <property type="project" value="UniProtKB-KW"/>
</dbReference>
<dbReference type="UniPathway" id="UPA00077">
    <property type="reaction ID" value="UER00156"/>
</dbReference>
<dbReference type="PROSITE" id="PS50972">
    <property type="entry name" value="PTERIN_BINDING"/>
    <property type="match status" value="1"/>
</dbReference>
<evidence type="ECO:0000256" key="5">
    <source>
        <dbReference type="ARBA" id="ARBA00012458"/>
    </source>
</evidence>
<evidence type="ECO:0000313" key="14">
    <source>
        <dbReference type="EMBL" id="ROR32088.1"/>
    </source>
</evidence>
<dbReference type="GO" id="GO:0004156">
    <property type="term" value="F:dihydropteroate synthase activity"/>
    <property type="evidence" value="ECO:0007669"/>
    <property type="project" value="UniProtKB-EC"/>
</dbReference>
<evidence type="ECO:0000256" key="6">
    <source>
        <dbReference type="ARBA" id="ARBA00016919"/>
    </source>
</evidence>
<evidence type="ECO:0000256" key="7">
    <source>
        <dbReference type="ARBA" id="ARBA00022679"/>
    </source>
</evidence>
<dbReference type="PROSITE" id="PS00792">
    <property type="entry name" value="DHPS_1"/>
    <property type="match status" value="1"/>
</dbReference>
<keyword evidence="9 12" id="KW-0460">Magnesium</keyword>
<dbReference type="NCBIfam" id="TIGR01496">
    <property type="entry name" value="DHPS"/>
    <property type="match status" value="1"/>
</dbReference>
<keyword evidence="15" id="KW-1185">Reference proteome</keyword>
<dbReference type="GO" id="GO:0046872">
    <property type="term" value="F:metal ion binding"/>
    <property type="evidence" value="ECO:0007669"/>
    <property type="project" value="UniProtKB-KW"/>
</dbReference>
<name>A0A3N1Y0Q6_9GAMM</name>